<dbReference type="CDD" id="cd00293">
    <property type="entry name" value="USP-like"/>
    <property type="match status" value="1"/>
</dbReference>
<dbReference type="Gene3D" id="3.40.50.12370">
    <property type="match status" value="1"/>
</dbReference>
<dbReference type="InterPro" id="IPR006015">
    <property type="entry name" value="Universal_stress_UspA"/>
</dbReference>
<proteinExistence type="inferred from homology"/>
<protein>
    <recommendedName>
        <fullName evidence="2">UspA domain-containing protein</fullName>
    </recommendedName>
</protein>
<evidence type="ECO:0000259" key="2">
    <source>
        <dbReference type="Pfam" id="PF00582"/>
    </source>
</evidence>
<name>A0A6J5DCQ3_9BURK</name>
<dbReference type="Pfam" id="PF00582">
    <property type="entry name" value="Usp"/>
    <property type="match status" value="2"/>
</dbReference>
<organism evidence="3 4">
    <name type="scientific">Paraburkholderia solisilvae</name>
    <dbReference type="NCBI Taxonomy" id="624376"/>
    <lineage>
        <taxon>Bacteria</taxon>
        <taxon>Pseudomonadati</taxon>
        <taxon>Pseudomonadota</taxon>
        <taxon>Betaproteobacteria</taxon>
        <taxon>Burkholderiales</taxon>
        <taxon>Burkholderiaceae</taxon>
        <taxon>Paraburkholderia</taxon>
    </lineage>
</organism>
<dbReference type="EMBL" id="CADIKF010000006">
    <property type="protein sequence ID" value="CAB3751167.1"/>
    <property type="molecule type" value="Genomic_DNA"/>
</dbReference>
<dbReference type="PANTHER" id="PTHR46268">
    <property type="entry name" value="STRESS RESPONSE PROTEIN NHAX"/>
    <property type="match status" value="1"/>
</dbReference>
<accession>A0A6J5DCQ3</accession>
<gene>
    <name evidence="3" type="ORF">LMG29739_01242</name>
</gene>
<feature type="domain" description="UspA" evidence="2">
    <location>
        <begin position="155"/>
        <end position="279"/>
    </location>
</feature>
<dbReference type="InterPro" id="IPR006016">
    <property type="entry name" value="UspA"/>
</dbReference>
<dbReference type="AlphaFoldDB" id="A0A6J5DCQ3"/>
<dbReference type="PANTHER" id="PTHR46268:SF15">
    <property type="entry name" value="UNIVERSAL STRESS PROTEIN HP_0031"/>
    <property type="match status" value="1"/>
</dbReference>
<dbReference type="Proteomes" id="UP000494329">
    <property type="component" value="Unassembled WGS sequence"/>
</dbReference>
<dbReference type="PRINTS" id="PR01438">
    <property type="entry name" value="UNVRSLSTRESS"/>
</dbReference>
<dbReference type="RefSeq" id="WP_175109938.1">
    <property type="nucleotide sequence ID" value="NZ_CADIKF010000006.1"/>
</dbReference>
<comment type="similarity">
    <text evidence="1">Belongs to the universal stress protein A family.</text>
</comment>
<dbReference type="SUPFAM" id="SSF52402">
    <property type="entry name" value="Adenine nucleotide alpha hydrolases-like"/>
    <property type="match status" value="2"/>
</dbReference>
<evidence type="ECO:0000313" key="3">
    <source>
        <dbReference type="EMBL" id="CAB3751167.1"/>
    </source>
</evidence>
<keyword evidence="4" id="KW-1185">Reference proteome</keyword>
<evidence type="ECO:0000256" key="1">
    <source>
        <dbReference type="ARBA" id="ARBA00008791"/>
    </source>
</evidence>
<evidence type="ECO:0000313" key="4">
    <source>
        <dbReference type="Proteomes" id="UP000494329"/>
    </source>
</evidence>
<reference evidence="3 4" key="1">
    <citation type="submission" date="2020-04" db="EMBL/GenBank/DDBJ databases">
        <authorList>
            <person name="De Canck E."/>
        </authorList>
    </citation>
    <scope>NUCLEOTIDE SEQUENCE [LARGE SCALE GENOMIC DNA]</scope>
    <source>
        <strain evidence="3 4">LMG 29739</strain>
    </source>
</reference>
<feature type="domain" description="UspA" evidence="2">
    <location>
        <begin position="3"/>
        <end position="123"/>
    </location>
</feature>
<sequence>MSYKTLLVHIDDSRRCAARVAVALDLAQRFDAHLIGLYVVSQDLFQPLFRMDDSMQLSTLEEQHMQRQLHAQTAFHDAAQRAGCDRVEWRAPPGPAVEIATLHARHADLLVLGQRDPEDPAAYVARHFIEDLLMECGRPALVLPYAGEIATLGENVVVAWDGSREAARALSDSLPLIRRARFATIESVERHAHGDGTHGEPPVSIDVAAFLERHGIRASFSTTPAVAGVSTGATLLNRVADLHADLLVMGAFGHPRAQERVLGGATRTLLESMTVPVLMSH</sequence>